<evidence type="ECO:0000256" key="2">
    <source>
        <dbReference type="SAM" id="MobiDB-lite"/>
    </source>
</evidence>
<reference evidence="3" key="1">
    <citation type="submission" date="2020-10" db="EMBL/GenBank/DDBJ databases">
        <title>Chromosome-scale genome assembly of the Allis shad, Alosa alosa.</title>
        <authorList>
            <person name="Margot Z."/>
            <person name="Christophe K."/>
            <person name="Cabau C."/>
            <person name="Louis A."/>
            <person name="Berthelot C."/>
            <person name="Parey E."/>
            <person name="Roest Crollius H."/>
            <person name="Montfort J."/>
            <person name="Robinson-Rechavi M."/>
            <person name="Bucao C."/>
            <person name="Bouchez O."/>
            <person name="Gislard M."/>
            <person name="Lluch J."/>
            <person name="Milhes M."/>
            <person name="Lampietro C."/>
            <person name="Lopez Roques C."/>
            <person name="Donnadieu C."/>
            <person name="Braasch I."/>
            <person name="Desvignes T."/>
            <person name="Postlethwait J."/>
            <person name="Bobe J."/>
            <person name="Guiguen Y."/>
        </authorList>
    </citation>
    <scope>NUCLEOTIDE SEQUENCE</scope>
    <source>
        <strain evidence="3">M-15738</strain>
        <tissue evidence="3">Blood</tissue>
    </source>
</reference>
<feature type="region of interest" description="Disordered" evidence="2">
    <location>
        <begin position="39"/>
        <end position="62"/>
    </location>
</feature>
<sequence length="146" mass="16363">MLPKPIKRRSCSWEFCIYPPEGGALHSRQHACKCCGVSDHPEPERMSRKVQRAASPSSHRQRQEAVWALEERVRQLQRDLGDTQAEARALREQLSSFTELVKAAWQGECVAVAEVSRIVGVVPPLISVPAKEGGQPHMRILNAAFR</sequence>
<evidence type="ECO:0000256" key="1">
    <source>
        <dbReference type="SAM" id="Coils"/>
    </source>
</evidence>
<dbReference type="Proteomes" id="UP000823561">
    <property type="component" value="Chromosome 13"/>
</dbReference>
<comment type="caution">
    <text evidence="3">The sequence shown here is derived from an EMBL/GenBank/DDBJ whole genome shotgun (WGS) entry which is preliminary data.</text>
</comment>
<keyword evidence="4" id="KW-1185">Reference proteome</keyword>
<dbReference type="AlphaFoldDB" id="A0AAV6G9B7"/>
<keyword evidence="1" id="KW-0175">Coiled coil</keyword>
<organism evidence="3 4">
    <name type="scientific">Alosa alosa</name>
    <name type="common">allis shad</name>
    <dbReference type="NCBI Taxonomy" id="278164"/>
    <lineage>
        <taxon>Eukaryota</taxon>
        <taxon>Metazoa</taxon>
        <taxon>Chordata</taxon>
        <taxon>Craniata</taxon>
        <taxon>Vertebrata</taxon>
        <taxon>Euteleostomi</taxon>
        <taxon>Actinopterygii</taxon>
        <taxon>Neopterygii</taxon>
        <taxon>Teleostei</taxon>
        <taxon>Clupei</taxon>
        <taxon>Clupeiformes</taxon>
        <taxon>Clupeoidei</taxon>
        <taxon>Clupeidae</taxon>
        <taxon>Alosa</taxon>
    </lineage>
</organism>
<dbReference type="EMBL" id="JADWDJ010000013">
    <property type="protein sequence ID" value="KAG5271179.1"/>
    <property type="molecule type" value="Genomic_DNA"/>
</dbReference>
<gene>
    <name evidence="3" type="ORF">AALO_G00176800</name>
</gene>
<evidence type="ECO:0000313" key="3">
    <source>
        <dbReference type="EMBL" id="KAG5271179.1"/>
    </source>
</evidence>
<name>A0AAV6G9B7_9TELE</name>
<proteinExistence type="predicted"/>
<evidence type="ECO:0000313" key="4">
    <source>
        <dbReference type="Proteomes" id="UP000823561"/>
    </source>
</evidence>
<protein>
    <submittedName>
        <fullName evidence="3">Uncharacterized protein</fullName>
    </submittedName>
</protein>
<feature type="coiled-coil region" evidence="1">
    <location>
        <begin position="66"/>
        <end position="93"/>
    </location>
</feature>
<accession>A0AAV6G9B7</accession>